<name>K8PFV8_9BRAD</name>
<dbReference type="PATRIC" id="fig|883079.3.peg.902"/>
<protein>
    <recommendedName>
        <fullName evidence="3">GGDEF domain-containing protein</fullName>
    </recommendedName>
</protein>
<dbReference type="RefSeq" id="WP_002711748.1">
    <property type="nucleotide sequence ID" value="NZ_KB375281.1"/>
</dbReference>
<comment type="caution">
    <text evidence="1">The sequence shown here is derived from an EMBL/GenBank/DDBJ whole genome shotgun (WGS) entry which is preliminary data.</text>
</comment>
<dbReference type="EMBL" id="AGWY01000003">
    <property type="protein sequence ID" value="EKS40431.1"/>
    <property type="molecule type" value="Genomic_DNA"/>
</dbReference>
<sequence length="414" mass="44809">MSQQGPIVVVSNREGHAVTDAIAKVKAFPLLDSGWSNALDALTRLRPAAVIATDLDGHAATLTGFADRAASIEPYMPLIALDPGATLPRNVLPFTQTGRNPERLVSRLNAALRVRALHATLLRRLSNDRRTSTRMPANDPLDDATVLLLGRGGSYPALSVALGEQMGVVGALSIEAAAKHLNARELDGIIIGDGFTPRVLDAFLTVLSEDSRFRNLPVVVRSLSGLQDDYDLPNLEVADTEPQILAAHAVPLIRQQAFESRINRALKSIDVGGLLDPRTGLLTEEAFKRDFETAVVETQTRGAGLSIARISFAQGSISERMRLDAARILSRLMRRMDFATLDERGAILVVFAETDLRNAHAIARRLTSVLKHTMHSDKRDQRLDPQVAIATLMPGDSAEAILGRLNAEGRRAAS</sequence>
<evidence type="ECO:0008006" key="3">
    <source>
        <dbReference type="Google" id="ProtNLM"/>
    </source>
</evidence>
<organism evidence="1 2">
    <name type="scientific">Afipia clevelandensis ATCC 49720</name>
    <dbReference type="NCBI Taxonomy" id="883079"/>
    <lineage>
        <taxon>Bacteria</taxon>
        <taxon>Pseudomonadati</taxon>
        <taxon>Pseudomonadota</taxon>
        <taxon>Alphaproteobacteria</taxon>
        <taxon>Hyphomicrobiales</taxon>
        <taxon>Nitrobacteraceae</taxon>
        <taxon>Afipia</taxon>
    </lineage>
</organism>
<evidence type="ECO:0000313" key="2">
    <source>
        <dbReference type="Proteomes" id="UP000001095"/>
    </source>
</evidence>
<gene>
    <name evidence="1" type="ORF">HMPREF9696_00882</name>
</gene>
<dbReference type="HOGENOM" id="CLU_663307_0_0_5"/>
<evidence type="ECO:0000313" key="1">
    <source>
        <dbReference type="EMBL" id="EKS40431.1"/>
    </source>
</evidence>
<dbReference type="Proteomes" id="UP000001095">
    <property type="component" value="Unassembled WGS sequence"/>
</dbReference>
<keyword evidence="2" id="KW-1185">Reference proteome</keyword>
<dbReference type="OrthoDB" id="8124867at2"/>
<proteinExistence type="predicted"/>
<reference evidence="1 2" key="1">
    <citation type="submission" date="2012-04" db="EMBL/GenBank/DDBJ databases">
        <title>The Genome Sequence of Afipia clevelandensis ATCC 49720.</title>
        <authorList>
            <consortium name="The Broad Institute Genome Sequencing Platform"/>
            <person name="Earl A."/>
            <person name="Ward D."/>
            <person name="Feldgarden M."/>
            <person name="Gevers D."/>
            <person name="Huys G."/>
            <person name="Walker B."/>
            <person name="Young S.K."/>
            <person name="Zeng Q."/>
            <person name="Gargeya S."/>
            <person name="Fitzgerald M."/>
            <person name="Haas B."/>
            <person name="Abouelleil A."/>
            <person name="Alvarado L."/>
            <person name="Arachchi H.M."/>
            <person name="Berlin A."/>
            <person name="Chapman S.B."/>
            <person name="Goldberg J."/>
            <person name="Griggs A."/>
            <person name="Gujja S."/>
            <person name="Hansen M."/>
            <person name="Howarth C."/>
            <person name="Imamovic A."/>
            <person name="Larimer J."/>
            <person name="McCowen C."/>
            <person name="Montmayeur A."/>
            <person name="Murphy C."/>
            <person name="Neiman D."/>
            <person name="Pearson M."/>
            <person name="Priest M."/>
            <person name="Roberts A."/>
            <person name="Saif S."/>
            <person name="Shea T."/>
            <person name="Sisk P."/>
            <person name="Sykes S."/>
            <person name="Wortman J."/>
            <person name="Nusbaum C."/>
            <person name="Birren B."/>
        </authorList>
    </citation>
    <scope>NUCLEOTIDE SEQUENCE [LARGE SCALE GENOMIC DNA]</scope>
    <source>
        <strain evidence="1 2">ATCC 49720</strain>
    </source>
</reference>
<dbReference type="AlphaFoldDB" id="K8PFV8"/>
<accession>K8PFV8</accession>